<dbReference type="EMBL" id="JAWDKC010000019">
    <property type="protein sequence ID" value="MDV0445530.1"/>
    <property type="molecule type" value="Genomic_DNA"/>
</dbReference>
<protein>
    <recommendedName>
        <fullName evidence="1">Endonuclease GajA/Old nuclease/RecF-like AAA domain-containing protein</fullName>
    </recommendedName>
</protein>
<dbReference type="PANTHER" id="PTHR43581:SF2">
    <property type="entry name" value="EXCINUCLEASE ATPASE SUBUNIT"/>
    <property type="match status" value="1"/>
</dbReference>
<accession>A0ABU3VQ37</accession>
<dbReference type="RefSeq" id="WP_318785953.1">
    <property type="nucleotide sequence ID" value="NZ_JAWDKC010000019.1"/>
</dbReference>
<proteinExistence type="predicted"/>
<evidence type="ECO:0000313" key="3">
    <source>
        <dbReference type="Proteomes" id="UP001272052"/>
    </source>
</evidence>
<dbReference type="InterPro" id="IPR051396">
    <property type="entry name" value="Bact_Antivir_Def_Nuclease"/>
</dbReference>
<sequence>MIQIISIKKLFGRFDYTIDLHSEGITILTGPNGFGKSTILNIISALTNGDLLFFMTLNYEEISINDKVKIAKTDSHLSFSNEIKNIKIELKDIINVFENYIESMPYRKISDKQYMDFIRDTIIDKKDVFNRFIEASRERSKESEERLSEDNASSLNDIILSLNSLKDIVGDTYFISEQRLIQHSITENEWRFSRYSDSEIIYTINTLPTKFKKLRNEKANEYLVISNSRDSTYPERLFSEKKGITELDFSTKMEAMKKKFKQLNEFHIFDLPEIGEVNFEKTHEIALKVYLEDFDEKYKVYEEFISKLKLYTDIINSKLHFKELKFSSEKGLVVVEIDGDKKEIPLSDLSSGEKHEIILFYDLIFESKPNMLLLIDEPEISLHVEWQRNFMKDMVEIAKTVTNLKIIVATHSPQIISNYRNLQIDLGELYRTQING</sequence>
<dbReference type="Proteomes" id="UP001272052">
    <property type="component" value="Unassembled WGS sequence"/>
</dbReference>
<evidence type="ECO:0000313" key="2">
    <source>
        <dbReference type="EMBL" id="MDV0445530.1"/>
    </source>
</evidence>
<keyword evidence="3" id="KW-1185">Reference proteome</keyword>
<dbReference type="SUPFAM" id="SSF52540">
    <property type="entry name" value="P-loop containing nucleoside triphosphate hydrolases"/>
    <property type="match status" value="1"/>
</dbReference>
<dbReference type="InterPro" id="IPR041685">
    <property type="entry name" value="AAA_GajA/Old/RecF-like"/>
</dbReference>
<comment type="caution">
    <text evidence="2">The sequence shown here is derived from an EMBL/GenBank/DDBJ whole genome shotgun (WGS) entry which is preliminary data.</text>
</comment>
<dbReference type="PANTHER" id="PTHR43581">
    <property type="entry name" value="ATP/GTP PHOSPHATASE"/>
    <property type="match status" value="1"/>
</dbReference>
<dbReference type="Gene3D" id="3.40.50.300">
    <property type="entry name" value="P-loop containing nucleotide triphosphate hydrolases"/>
    <property type="match status" value="2"/>
</dbReference>
<name>A0ABU3VQ37_9EURY</name>
<organism evidence="2 3">
    <name type="scientific">Methanimicrococcus hacksteinii</name>
    <dbReference type="NCBI Taxonomy" id="3028293"/>
    <lineage>
        <taxon>Archaea</taxon>
        <taxon>Methanobacteriati</taxon>
        <taxon>Methanobacteriota</taxon>
        <taxon>Stenosarchaea group</taxon>
        <taxon>Methanomicrobia</taxon>
        <taxon>Methanosarcinales</taxon>
        <taxon>Methanosarcinaceae</taxon>
        <taxon>Methanimicrococcus</taxon>
    </lineage>
</organism>
<gene>
    <name evidence="2" type="ORF">MmiAt1_11130</name>
</gene>
<evidence type="ECO:0000259" key="1">
    <source>
        <dbReference type="Pfam" id="PF13175"/>
    </source>
</evidence>
<dbReference type="Pfam" id="PF13175">
    <property type="entry name" value="AAA_15"/>
    <property type="match status" value="1"/>
</dbReference>
<reference evidence="2 3" key="1">
    <citation type="submission" date="2023-06" db="EMBL/GenBank/DDBJ databases">
        <title>Genome sequence of Methanimicrococcus sp. At1.</title>
        <authorList>
            <person name="Protasov E."/>
            <person name="Platt K."/>
            <person name="Poehlein A."/>
            <person name="Daniel R."/>
            <person name="Brune A."/>
        </authorList>
    </citation>
    <scope>NUCLEOTIDE SEQUENCE [LARGE SCALE GENOMIC DNA]</scope>
    <source>
        <strain evidence="2 3">At1</strain>
    </source>
</reference>
<dbReference type="InterPro" id="IPR027417">
    <property type="entry name" value="P-loop_NTPase"/>
</dbReference>
<feature type="domain" description="Endonuclease GajA/Old nuclease/RecF-like AAA" evidence="1">
    <location>
        <begin position="11"/>
        <end position="416"/>
    </location>
</feature>